<organism evidence="3 4">
    <name type="scientific">Pseudomonas sivasensis</name>
    <dbReference type="NCBI Taxonomy" id="1880678"/>
    <lineage>
        <taxon>Bacteria</taxon>
        <taxon>Pseudomonadati</taxon>
        <taxon>Pseudomonadota</taxon>
        <taxon>Gammaproteobacteria</taxon>
        <taxon>Pseudomonadales</taxon>
        <taxon>Pseudomonadaceae</taxon>
        <taxon>Pseudomonas</taxon>
    </lineage>
</organism>
<feature type="domain" description="Peptidase S8/S53" evidence="2">
    <location>
        <begin position="307"/>
        <end position="536"/>
    </location>
</feature>
<dbReference type="Pfam" id="PF00082">
    <property type="entry name" value="Peptidase_S8"/>
    <property type="match status" value="1"/>
</dbReference>
<dbReference type="CDD" id="cd04847">
    <property type="entry name" value="Peptidases_S8_Subtilisin_like_2"/>
    <property type="match status" value="1"/>
</dbReference>
<evidence type="ECO:0000256" key="1">
    <source>
        <dbReference type="SAM" id="MobiDB-lite"/>
    </source>
</evidence>
<accession>A0ABW8DTA5</accession>
<feature type="region of interest" description="Disordered" evidence="1">
    <location>
        <begin position="21"/>
        <end position="41"/>
    </location>
</feature>
<name>A0ABW8DTA5_9PSED</name>
<dbReference type="InterPro" id="IPR034074">
    <property type="entry name" value="Y4bN_pept_dom"/>
</dbReference>
<evidence type="ECO:0000313" key="3">
    <source>
        <dbReference type="EMBL" id="MFJ2676827.1"/>
    </source>
</evidence>
<dbReference type="InterPro" id="IPR000209">
    <property type="entry name" value="Peptidase_S8/S53_dom"/>
</dbReference>
<evidence type="ECO:0000259" key="2">
    <source>
        <dbReference type="Pfam" id="PF00082"/>
    </source>
</evidence>
<comment type="caution">
    <text evidence="3">The sequence shown here is derived from an EMBL/GenBank/DDBJ whole genome shotgun (WGS) entry which is preliminary data.</text>
</comment>
<protein>
    <submittedName>
        <fullName evidence="3">S8 family peptidase</fullName>
    </submittedName>
</protein>
<sequence length="735" mass="80799">MPAQPTINPILTYLRKPIPKGVTGGGKNADGIKKESLQEKRDRLSSQVQSIDSRDLNNVTFSGVTHLIAKMDNDALSPTWTPTDLFDSRTGCRLIAPGYKGFIIEISREKLKDLRNHIENSKNIKDQVDISRISKIDIFDEVETFRGFSPEELWLEVNQAGSANIWLKPFKSLSARKALALKIKKMLVDEKYIFGHPEYDSPPSADIMTYNAVDELFETYMERGHAAFSLQFSSKNAFQKLVSSGAVYRIEPAPQIKVSHNPGTGPEPSPKKVPADSPTVVIIDGGVNAQSYLHLEKISLVPLVSNSHANLIHGNKVASLVCHAHAWNNQRALPKLDCTYISAQVICKNSVPKTPSHNQLLRYLEDVAQKTAGHSKVWNLSFNTVASLASNEEVSLLGHKLSKLARKHNILPVISAGNHDHNPVTGILCPPADCEAALSIGGRQFNALTKKPGEKCLLSLKGPAPAGMKKPDLAWYSELRVLGGSNEIGTSFSAPLVSSLAAHTFANIKNATPDLVRALLINRAELSSHSNGLGWGTPWEEDKLPWHCPPGDITMAWSSELKPGNWYYWNDIPIPPEFIKNGKFIGTVVLTAVLEPLVSDMVGENYFSSRVQTALQATSEKGGIINLAGPMKEHKEKEASARSDLAKWSPVRNHFKPHTGTAISGTTMRLNARIFARDLYQFDINHHSELPPQKVSFVLTLRSADKNNSVYDSAVRALATDIESAVINQDIQISL</sequence>
<feature type="compositionally biased region" description="Basic and acidic residues" evidence="1">
    <location>
        <begin position="30"/>
        <end position="41"/>
    </location>
</feature>
<proteinExistence type="predicted"/>
<dbReference type="RefSeq" id="WP_401379761.1">
    <property type="nucleotide sequence ID" value="NZ_JBIUWZ010000001.1"/>
</dbReference>
<evidence type="ECO:0000313" key="4">
    <source>
        <dbReference type="Proteomes" id="UP001617213"/>
    </source>
</evidence>
<dbReference type="Gene3D" id="3.40.50.200">
    <property type="entry name" value="Peptidase S8/S53 domain"/>
    <property type="match status" value="1"/>
</dbReference>
<dbReference type="Proteomes" id="UP001617213">
    <property type="component" value="Unassembled WGS sequence"/>
</dbReference>
<dbReference type="EMBL" id="JBIUWZ010000001">
    <property type="protein sequence ID" value="MFJ2676827.1"/>
    <property type="molecule type" value="Genomic_DNA"/>
</dbReference>
<dbReference type="InterPro" id="IPR036852">
    <property type="entry name" value="Peptidase_S8/S53_dom_sf"/>
</dbReference>
<dbReference type="SUPFAM" id="SSF52743">
    <property type="entry name" value="Subtilisin-like"/>
    <property type="match status" value="1"/>
</dbReference>
<reference evidence="3 4" key="1">
    <citation type="submission" date="2024-10" db="EMBL/GenBank/DDBJ databases">
        <title>The Natural Products Discovery Center: Release of the First 8490 Sequenced Strains for Exploring Actinobacteria Biosynthetic Diversity.</title>
        <authorList>
            <person name="Kalkreuter E."/>
            <person name="Kautsar S.A."/>
            <person name="Yang D."/>
            <person name="Bader C.D."/>
            <person name="Teijaro C.N."/>
            <person name="Fluegel L."/>
            <person name="Davis C.M."/>
            <person name="Simpson J.R."/>
            <person name="Lauterbach L."/>
            <person name="Steele A.D."/>
            <person name="Gui C."/>
            <person name="Meng S."/>
            <person name="Li G."/>
            <person name="Viehrig K."/>
            <person name="Ye F."/>
            <person name="Su P."/>
            <person name="Kiefer A.F."/>
            <person name="Nichols A."/>
            <person name="Cepeda A.J."/>
            <person name="Yan W."/>
            <person name="Fan B."/>
            <person name="Jiang Y."/>
            <person name="Adhikari A."/>
            <person name="Zheng C.-J."/>
            <person name="Schuster L."/>
            <person name="Cowan T.M."/>
            <person name="Smanski M.J."/>
            <person name="Chevrette M.G."/>
            <person name="De Carvalho L.P.S."/>
            <person name="Shen B."/>
        </authorList>
    </citation>
    <scope>NUCLEOTIDE SEQUENCE [LARGE SCALE GENOMIC DNA]</scope>
    <source>
        <strain evidence="3 4">NPDC087581</strain>
    </source>
</reference>
<gene>
    <name evidence="3" type="ORF">ACIOWJ_01795</name>
</gene>
<keyword evidence="4" id="KW-1185">Reference proteome</keyword>